<dbReference type="Pfam" id="PF03592">
    <property type="entry name" value="Terminase_2"/>
    <property type="match status" value="1"/>
</dbReference>
<dbReference type="PANTHER" id="PTHR41328:SF2">
    <property type="entry name" value="TERMINASE SMALL SUBUNIT"/>
    <property type="match status" value="1"/>
</dbReference>
<reference evidence="3" key="2">
    <citation type="submission" date="2024-06" db="EMBL/GenBank/DDBJ databases">
        <title>Caproicibacterium argilliputei sp. nov, a novel caproic acid producing anaerobic bacterium isolated from pit mud.</title>
        <authorList>
            <person name="Xia S."/>
        </authorList>
    </citation>
    <scope>NUCLEOTIDE SEQUENCE</scope>
    <source>
        <strain evidence="3">ZCY20-5</strain>
    </source>
</reference>
<dbReference type="RefSeq" id="WP_316935092.1">
    <property type="nucleotide sequence ID" value="NZ_CP135996.1"/>
</dbReference>
<dbReference type="PANTHER" id="PTHR41328">
    <property type="entry name" value="TERMINASE SMALL SUBUNIT-RELATED"/>
    <property type="match status" value="1"/>
</dbReference>
<sequence>MAITEKQKRFADEYLKDLNATAAARRAGYKDPNFGRQLLTKTNVSAYIRKRMQAQQSRTEITQDRVLQELAAVGFARGTDYAEITSSGGVVLKPTENLSDQQKAAVTGIKETQAGVEVKLADKVKALELLGKHLGLFDGPGVGQSTEDRLADYLTALEDSVKHEPE</sequence>
<keyword evidence="4" id="KW-1185">Reference proteome</keyword>
<keyword evidence="2" id="KW-0231">Viral genome packaging</keyword>
<dbReference type="EMBL" id="CP135996">
    <property type="protein sequence ID" value="WOC33041.1"/>
    <property type="molecule type" value="Genomic_DNA"/>
</dbReference>
<dbReference type="AlphaFoldDB" id="A0AA97DA17"/>
<dbReference type="KEGG" id="carl:PXC00_03955"/>
<reference evidence="3" key="1">
    <citation type="submission" date="2023-09" db="EMBL/GenBank/DDBJ databases">
        <authorList>
            <person name="Zeng C."/>
        </authorList>
    </citation>
    <scope>NUCLEOTIDE SEQUENCE</scope>
    <source>
        <strain evidence="3">ZCY20-5</strain>
    </source>
</reference>
<accession>A0AA97DA17</accession>
<protein>
    <submittedName>
        <fullName evidence="3">Terminase small subunit</fullName>
    </submittedName>
</protein>
<dbReference type="GO" id="GO:0051276">
    <property type="term" value="P:chromosome organization"/>
    <property type="evidence" value="ECO:0007669"/>
    <property type="project" value="InterPro"/>
</dbReference>
<evidence type="ECO:0000256" key="1">
    <source>
        <dbReference type="ARBA" id="ARBA00022612"/>
    </source>
</evidence>
<dbReference type="InterPro" id="IPR005335">
    <property type="entry name" value="Terminase_ssu"/>
</dbReference>
<evidence type="ECO:0000313" key="3">
    <source>
        <dbReference type="EMBL" id="WOC33041.1"/>
    </source>
</evidence>
<dbReference type="InterPro" id="IPR052404">
    <property type="entry name" value="SPP1-like_terminase"/>
</dbReference>
<dbReference type="Gene3D" id="1.10.10.1400">
    <property type="entry name" value="Terminase, small subunit, N-terminal DNA-binding domain, HTH motif"/>
    <property type="match status" value="1"/>
</dbReference>
<dbReference type="Proteomes" id="UP001300604">
    <property type="component" value="Chromosome"/>
</dbReference>
<organism evidence="3 4">
    <name type="scientific">Caproicibacterium argilliputei</name>
    <dbReference type="NCBI Taxonomy" id="3030016"/>
    <lineage>
        <taxon>Bacteria</taxon>
        <taxon>Bacillati</taxon>
        <taxon>Bacillota</taxon>
        <taxon>Clostridia</taxon>
        <taxon>Eubacteriales</taxon>
        <taxon>Oscillospiraceae</taxon>
        <taxon>Caproicibacterium</taxon>
    </lineage>
</organism>
<evidence type="ECO:0000313" key="4">
    <source>
        <dbReference type="Proteomes" id="UP001300604"/>
    </source>
</evidence>
<gene>
    <name evidence="3" type="ORF">PXC00_03955</name>
</gene>
<dbReference type="InterPro" id="IPR038713">
    <property type="entry name" value="Terminase_Gp1_N_sf"/>
</dbReference>
<evidence type="ECO:0000256" key="2">
    <source>
        <dbReference type="ARBA" id="ARBA00023219"/>
    </source>
</evidence>
<proteinExistence type="predicted"/>
<name>A0AA97DA17_9FIRM</name>
<keyword evidence="1" id="KW-1188">Viral release from host cell</keyword>